<evidence type="ECO:0000313" key="3">
    <source>
        <dbReference type="Proteomes" id="UP000319825"/>
    </source>
</evidence>
<dbReference type="Proteomes" id="UP000319825">
    <property type="component" value="Unassembled WGS sequence"/>
</dbReference>
<evidence type="ECO:0000313" key="2">
    <source>
        <dbReference type="EMBL" id="TWH68336.1"/>
    </source>
</evidence>
<organism evidence="2 3">
    <name type="scientific">Micromonospora olivasterospora</name>
    <dbReference type="NCBI Taxonomy" id="1880"/>
    <lineage>
        <taxon>Bacteria</taxon>
        <taxon>Bacillati</taxon>
        <taxon>Actinomycetota</taxon>
        <taxon>Actinomycetes</taxon>
        <taxon>Micromonosporales</taxon>
        <taxon>Micromonosporaceae</taxon>
        <taxon>Micromonospora</taxon>
    </lineage>
</organism>
<protein>
    <submittedName>
        <fullName evidence="2">Uncharacterized protein</fullName>
    </submittedName>
</protein>
<feature type="region of interest" description="Disordered" evidence="1">
    <location>
        <begin position="1"/>
        <end position="68"/>
    </location>
</feature>
<name>A0A562IBV7_MICOL</name>
<proteinExistence type="predicted"/>
<keyword evidence="3" id="KW-1185">Reference proteome</keyword>
<reference evidence="2 3" key="1">
    <citation type="submission" date="2019-07" db="EMBL/GenBank/DDBJ databases">
        <title>R&amp;d 2014.</title>
        <authorList>
            <person name="Klenk H.-P."/>
        </authorList>
    </citation>
    <scope>NUCLEOTIDE SEQUENCE [LARGE SCALE GENOMIC DNA]</scope>
    <source>
        <strain evidence="2 3">DSM 43868</strain>
    </source>
</reference>
<evidence type="ECO:0000256" key="1">
    <source>
        <dbReference type="SAM" id="MobiDB-lite"/>
    </source>
</evidence>
<comment type="caution">
    <text evidence="2">The sequence shown here is derived from an EMBL/GenBank/DDBJ whole genome shotgun (WGS) entry which is preliminary data.</text>
</comment>
<feature type="compositionally biased region" description="Polar residues" evidence="1">
    <location>
        <begin position="1"/>
        <end position="10"/>
    </location>
</feature>
<gene>
    <name evidence="2" type="ORF">JD77_03328</name>
</gene>
<accession>A0A562IBV7</accession>
<sequence length="68" mass="7207">MTRRGTTLPHTLSVPGHPEGLPTAPGTHTAKPGAGQNRSLGRYVPHTRRSVPQTSPTVARARRASFIG</sequence>
<dbReference type="EMBL" id="VLKE01000001">
    <property type="protein sequence ID" value="TWH68336.1"/>
    <property type="molecule type" value="Genomic_DNA"/>
</dbReference>
<dbReference type="AlphaFoldDB" id="A0A562IBV7"/>